<reference evidence="2 3" key="1">
    <citation type="submission" date="2015-04" db="EMBL/GenBank/DDBJ databases">
        <authorList>
            <person name="Syromyatnikov M.Y."/>
            <person name="Popov V.N."/>
        </authorList>
    </citation>
    <scope>NUCLEOTIDE SEQUENCE [LARGE SCALE GENOMIC DNA]</scope>
</reference>
<evidence type="ECO:0000313" key="3">
    <source>
        <dbReference type="Proteomes" id="UP000183832"/>
    </source>
</evidence>
<dbReference type="Proteomes" id="UP000183832">
    <property type="component" value="Unassembled WGS sequence"/>
</dbReference>
<dbReference type="AlphaFoldDB" id="A0A1J1J675"/>
<accession>A0A1J1J675</accession>
<gene>
    <name evidence="2" type="ORF">CLUMA_CG021072</name>
</gene>
<name>A0A1J1J675_9DIPT</name>
<protein>
    <submittedName>
        <fullName evidence="2">CLUMA_CG021072, isoform A</fullName>
    </submittedName>
</protein>
<evidence type="ECO:0000313" key="2">
    <source>
        <dbReference type="EMBL" id="CRL07907.1"/>
    </source>
</evidence>
<organism evidence="2 3">
    <name type="scientific">Clunio marinus</name>
    <dbReference type="NCBI Taxonomy" id="568069"/>
    <lineage>
        <taxon>Eukaryota</taxon>
        <taxon>Metazoa</taxon>
        <taxon>Ecdysozoa</taxon>
        <taxon>Arthropoda</taxon>
        <taxon>Hexapoda</taxon>
        <taxon>Insecta</taxon>
        <taxon>Pterygota</taxon>
        <taxon>Neoptera</taxon>
        <taxon>Endopterygota</taxon>
        <taxon>Diptera</taxon>
        <taxon>Nematocera</taxon>
        <taxon>Chironomoidea</taxon>
        <taxon>Chironomidae</taxon>
        <taxon>Clunio</taxon>
    </lineage>
</organism>
<dbReference type="EMBL" id="CVRI01000074">
    <property type="protein sequence ID" value="CRL07907.1"/>
    <property type="molecule type" value="Genomic_DNA"/>
</dbReference>
<proteinExistence type="predicted"/>
<keyword evidence="3" id="KW-1185">Reference proteome</keyword>
<sequence>MKYSSHNRNNFCCLSCSGCMLMAFEGEVKKLHFDGNKQNTLHFNHKADDIKQITRLTERRAMCFYSPASTVIVNDGMKHQTFGRNDKPSSVDFPQELDAEAIKKG</sequence>
<feature type="region of interest" description="Disordered" evidence="1">
    <location>
        <begin position="83"/>
        <end position="105"/>
    </location>
</feature>
<evidence type="ECO:0000256" key="1">
    <source>
        <dbReference type="SAM" id="MobiDB-lite"/>
    </source>
</evidence>